<dbReference type="PANTHER" id="PTHR42748">
    <property type="entry name" value="NITROGEN METABOLITE REPRESSION PROTEIN NMRA FAMILY MEMBER"/>
    <property type="match status" value="1"/>
</dbReference>
<evidence type="ECO:0000259" key="2">
    <source>
        <dbReference type="PROSITE" id="PS50206"/>
    </source>
</evidence>
<sequence length="250" mass="25713">MSKMKKVVVIGGTGLIGSKAVKLLQDAGHEAVVASSRNGINAYTGEGLAEALAGADAVIDVSNMMSFDKAVITDFFGTSSRNLTNAELAAGVRHHVVLSIVNADQLSANPYMAGKLAQEESVASSGQAYSIVRATQFHEFIETLAGAYAADGMVKVPDIDFQPIAADDVAAALVEAALGEPKNGTVDLAGPERATFESFIRAYLGSKCDGSPVTADAAVEYFGAPVAKGSLVPGGDYIKGGVTVAEWLKA</sequence>
<feature type="domain" description="Rhodanese" evidence="2">
    <location>
        <begin position="5"/>
        <end position="52"/>
    </location>
</feature>
<gene>
    <name evidence="3" type="ORF">A7J57_00535</name>
</gene>
<evidence type="ECO:0000313" key="4">
    <source>
        <dbReference type="Proteomes" id="UP000077098"/>
    </source>
</evidence>
<proteinExistence type="predicted"/>
<dbReference type="PANTHER" id="PTHR42748:SF3">
    <property type="entry name" value="BLL4366 PROTEIN"/>
    <property type="match status" value="1"/>
</dbReference>
<dbReference type="Pfam" id="PF13460">
    <property type="entry name" value="NAD_binding_10"/>
    <property type="match status" value="1"/>
</dbReference>
<accession>A0A176XGR4</accession>
<dbReference type="AlphaFoldDB" id="A0A176XGR4"/>
<dbReference type="InterPro" id="IPR001763">
    <property type="entry name" value="Rhodanese-like_dom"/>
</dbReference>
<dbReference type="PROSITE" id="PS50206">
    <property type="entry name" value="RHODANESE_3"/>
    <property type="match status" value="1"/>
</dbReference>
<protein>
    <submittedName>
        <fullName evidence="3">NmrA family transcriptional regulator</fullName>
    </submittedName>
</protein>
<dbReference type="SUPFAM" id="SSF51735">
    <property type="entry name" value="NAD(P)-binding Rossmann-fold domains"/>
    <property type="match status" value="1"/>
</dbReference>
<comment type="caution">
    <text evidence="3">The sequence shown here is derived from an EMBL/GenBank/DDBJ whole genome shotgun (WGS) entry which is preliminary data.</text>
</comment>
<reference evidence="3 4" key="1">
    <citation type="submission" date="2016-05" db="EMBL/GenBank/DDBJ databases">
        <authorList>
            <person name="Lavstsen T."/>
            <person name="Jespersen J.S."/>
        </authorList>
    </citation>
    <scope>NUCLEOTIDE SEQUENCE [LARGE SCALE GENOMIC DNA]</scope>
    <source>
        <strain evidence="3 4">KCJ1736</strain>
    </source>
</reference>
<dbReference type="Proteomes" id="UP000077098">
    <property type="component" value="Unassembled WGS sequence"/>
</dbReference>
<dbReference type="Gene3D" id="3.40.50.720">
    <property type="entry name" value="NAD(P)-binding Rossmann-like Domain"/>
    <property type="match status" value="1"/>
</dbReference>
<name>A0A176XGR4_AGRTU</name>
<organism evidence="3 4">
    <name type="scientific">Agrobacterium tumefaciens</name>
    <dbReference type="NCBI Taxonomy" id="358"/>
    <lineage>
        <taxon>Bacteria</taxon>
        <taxon>Pseudomonadati</taxon>
        <taxon>Pseudomonadota</taxon>
        <taxon>Alphaproteobacteria</taxon>
        <taxon>Hyphomicrobiales</taxon>
        <taxon>Rhizobiaceae</taxon>
        <taxon>Rhizobium/Agrobacterium group</taxon>
        <taxon>Agrobacterium</taxon>
        <taxon>Agrobacterium tumefaciens complex</taxon>
    </lineage>
</organism>
<dbReference type="RefSeq" id="WP_063947311.1">
    <property type="nucleotide sequence ID" value="NZ_LXPS01000003.1"/>
</dbReference>
<dbReference type="InterPro" id="IPR036291">
    <property type="entry name" value="NAD(P)-bd_dom_sf"/>
</dbReference>
<dbReference type="InterPro" id="IPR016040">
    <property type="entry name" value="NAD(P)-bd_dom"/>
</dbReference>
<evidence type="ECO:0000256" key="1">
    <source>
        <dbReference type="ARBA" id="ARBA00022857"/>
    </source>
</evidence>
<keyword evidence="1" id="KW-0521">NADP</keyword>
<dbReference type="EMBL" id="LXPS01000003">
    <property type="protein sequence ID" value="OAE49143.1"/>
    <property type="molecule type" value="Genomic_DNA"/>
</dbReference>
<evidence type="ECO:0000313" key="3">
    <source>
        <dbReference type="EMBL" id="OAE49143.1"/>
    </source>
</evidence>
<dbReference type="InterPro" id="IPR051164">
    <property type="entry name" value="NmrA-like_oxidored"/>
</dbReference>